<protein>
    <submittedName>
        <fullName evidence="1">Uncharacterized protein</fullName>
    </submittedName>
</protein>
<sequence>MDQPIGLVRDNPFVKNDLCMRARSLPNSLSRRPAAAAFPKAPASNGTLSGGLAVLRTSRSVDYPKGVEKSSAVKGTMDDADFDTVSTGSGSVLSRRFGKSISQVVQNPVQTIQARVASIESKVYVSFVGFIVS</sequence>
<dbReference type="Proteomes" id="UP000024635">
    <property type="component" value="Unassembled WGS sequence"/>
</dbReference>
<name>A0A016URX0_9BILA</name>
<reference evidence="2" key="1">
    <citation type="journal article" date="2015" name="Nat. Genet.">
        <title>The genome and transcriptome of the zoonotic hookworm Ancylostoma ceylanicum identify infection-specific gene families.</title>
        <authorList>
            <person name="Schwarz E.M."/>
            <person name="Hu Y."/>
            <person name="Antoshechkin I."/>
            <person name="Miller M.M."/>
            <person name="Sternberg P.W."/>
            <person name="Aroian R.V."/>
        </authorList>
    </citation>
    <scope>NUCLEOTIDE SEQUENCE</scope>
    <source>
        <strain evidence="2">HY135</strain>
    </source>
</reference>
<keyword evidence="2" id="KW-1185">Reference proteome</keyword>
<dbReference type="AlphaFoldDB" id="A0A016URX0"/>
<evidence type="ECO:0000313" key="1">
    <source>
        <dbReference type="EMBL" id="EYC18164.1"/>
    </source>
</evidence>
<evidence type="ECO:0000313" key="2">
    <source>
        <dbReference type="Proteomes" id="UP000024635"/>
    </source>
</evidence>
<organism evidence="1 2">
    <name type="scientific">Ancylostoma ceylanicum</name>
    <dbReference type="NCBI Taxonomy" id="53326"/>
    <lineage>
        <taxon>Eukaryota</taxon>
        <taxon>Metazoa</taxon>
        <taxon>Ecdysozoa</taxon>
        <taxon>Nematoda</taxon>
        <taxon>Chromadorea</taxon>
        <taxon>Rhabditida</taxon>
        <taxon>Rhabditina</taxon>
        <taxon>Rhabditomorpha</taxon>
        <taxon>Strongyloidea</taxon>
        <taxon>Ancylostomatidae</taxon>
        <taxon>Ancylostomatinae</taxon>
        <taxon>Ancylostoma</taxon>
    </lineage>
</organism>
<accession>A0A016URX0</accession>
<proteinExistence type="predicted"/>
<dbReference type="EMBL" id="JARK01001364">
    <property type="protein sequence ID" value="EYC18164.1"/>
    <property type="molecule type" value="Genomic_DNA"/>
</dbReference>
<gene>
    <name evidence="1" type="primary">Acey_s0028.g1712</name>
    <name evidence="1" type="ORF">Y032_0028g1712</name>
</gene>
<comment type="caution">
    <text evidence="1">The sequence shown here is derived from an EMBL/GenBank/DDBJ whole genome shotgun (WGS) entry which is preliminary data.</text>
</comment>